<evidence type="ECO:0000256" key="1">
    <source>
        <dbReference type="SAM" id="MobiDB-lite"/>
    </source>
</evidence>
<accession>A0A0B7MNP3</accession>
<evidence type="ECO:0000313" key="3">
    <source>
        <dbReference type="Proteomes" id="UP000054107"/>
    </source>
</evidence>
<reference evidence="2 3" key="1">
    <citation type="submission" date="2014-09" db="EMBL/GenBank/DDBJ databases">
        <authorList>
            <person name="Ellenberger Sabrina"/>
        </authorList>
    </citation>
    <scope>NUCLEOTIDE SEQUENCE [LARGE SCALE GENOMIC DNA]</scope>
    <source>
        <strain evidence="2 3">CBS 412.66</strain>
    </source>
</reference>
<dbReference type="Proteomes" id="UP000054107">
    <property type="component" value="Unassembled WGS sequence"/>
</dbReference>
<dbReference type="STRING" id="35722.A0A0B7MNP3"/>
<proteinExistence type="predicted"/>
<feature type="compositionally biased region" description="Basic and acidic residues" evidence="1">
    <location>
        <begin position="1"/>
        <end position="16"/>
    </location>
</feature>
<sequence>MGYDEHGSCEVGKDDVTVADDNAEEPSENKQPFDHRISGYGSIQSFQKVKSLIFEFEVDESAFHINLKRGMAWSKKGTPAVVRVPMTKAKATSILGAISATGLINVSLRVPKRIKKRKLGCEIDGYSIGTVTGHYLSFLKATLDEMD</sequence>
<protein>
    <submittedName>
        <fullName evidence="2">Uncharacterized protein</fullName>
    </submittedName>
</protein>
<keyword evidence="3" id="KW-1185">Reference proteome</keyword>
<dbReference type="EMBL" id="LN719282">
    <property type="protein sequence ID" value="CEP07426.1"/>
    <property type="molecule type" value="Genomic_DNA"/>
</dbReference>
<name>A0A0B7MNP3_9FUNG</name>
<dbReference type="OrthoDB" id="2266637at2759"/>
<feature type="region of interest" description="Disordered" evidence="1">
    <location>
        <begin position="1"/>
        <end position="32"/>
    </location>
</feature>
<gene>
    <name evidence="2" type="primary">PARPA_00721.1 scaffold 1127</name>
</gene>
<dbReference type="AlphaFoldDB" id="A0A0B7MNP3"/>
<evidence type="ECO:0000313" key="2">
    <source>
        <dbReference type="EMBL" id="CEP07426.1"/>
    </source>
</evidence>
<feature type="compositionally biased region" description="Acidic residues" evidence="1">
    <location>
        <begin position="17"/>
        <end position="26"/>
    </location>
</feature>
<organism evidence="2 3">
    <name type="scientific">Parasitella parasitica</name>
    <dbReference type="NCBI Taxonomy" id="35722"/>
    <lineage>
        <taxon>Eukaryota</taxon>
        <taxon>Fungi</taxon>
        <taxon>Fungi incertae sedis</taxon>
        <taxon>Mucoromycota</taxon>
        <taxon>Mucoromycotina</taxon>
        <taxon>Mucoromycetes</taxon>
        <taxon>Mucorales</taxon>
        <taxon>Mucorineae</taxon>
        <taxon>Mucoraceae</taxon>
        <taxon>Parasitella</taxon>
    </lineage>
</organism>